<dbReference type="EMBL" id="QKYN01000079">
    <property type="protein sequence ID" value="RAG83739.1"/>
    <property type="molecule type" value="Genomic_DNA"/>
</dbReference>
<name>A0A2X0K885_9ACTN</name>
<dbReference type="RefSeq" id="WP_111502925.1">
    <property type="nucleotide sequence ID" value="NZ_QKYN01000079.1"/>
</dbReference>
<proteinExistence type="predicted"/>
<dbReference type="Proteomes" id="UP000248889">
    <property type="component" value="Unassembled WGS sequence"/>
</dbReference>
<accession>A0A2X0K885</accession>
<dbReference type="AlphaFoldDB" id="A0A2X0K885"/>
<gene>
    <name evidence="1" type="ORF">DN069_20615</name>
</gene>
<keyword evidence="2" id="KW-1185">Reference proteome</keyword>
<dbReference type="OrthoDB" id="3854828at2"/>
<evidence type="ECO:0000313" key="1">
    <source>
        <dbReference type="EMBL" id="RAG83739.1"/>
    </source>
</evidence>
<organism evidence="1 2">
    <name type="scientific">Streptacidiphilus pinicola</name>
    <dbReference type="NCBI Taxonomy" id="2219663"/>
    <lineage>
        <taxon>Bacteria</taxon>
        <taxon>Bacillati</taxon>
        <taxon>Actinomycetota</taxon>
        <taxon>Actinomycetes</taxon>
        <taxon>Kitasatosporales</taxon>
        <taxon>Streptomycetaceae</taxon>
        <taxon>Streptacidiphilus</taxon>
    </lineage>
</organism>
<comment type="caution">
    <text evidence="1">The sequence shown here is derived from an EMBL/GenBank/DDBJ whole genome shotgun (WGS) entry which is preliminary data.</text>
</comment>
<sequence>MSSMTKLAGQTVTAADFGMRAFALPCVKASGLSLAGARVDATRVRVTEAADAGATTAALIGNGNGFGAWDARRLERPLSASVATISVLAGGYGDAAGAGTGAEEQQPVQKQLHTQKIAAAAMTIRALRGPDPGIDRT</sequence>
<evidence type="ECO:0000313" key="2">
    <source>
        <dbReference type="Proteomes" id="UP000248889"/>
    </source>
</evidence>
<protein>
    <submittedName>
        <fullName evidence="1">Uncharacterized protein</fullName>
    </submittedName>
</protein>
<reference evidence="1 2" key="1">
    <citation type="submission" date="2018-06" db="EMBL/GenBank/DDBJ databases">
        <title>Streptacidiphilus pinicola sp. nov., isolated from pine grove soil.</title>
        <authorList>
            <person name="Roh S.G."/>
            <person name="Park S."/>
            <person name="Kim M.-K."/>
            <person name="Yun B.-R."/>
            <person name="Park J."/>
            <person name="Kim M.J."/>
            <person name="Kim Y.S."/>
            <person name="Kim S.B."/>
        </authorList>
    </citation>
    <scope>NUCLEOTIDE SEQUENCE [LARGE SCALE GENOMIC DNA]</scope>
    <source>
        <strain evidence="1 2">MMS16-CNU450</strain>
    </source>
</reference>